<evidence type="ECO:0000256" key="3">
    <source>
        <dbReference type="ARBA" id="ARBA00008684"/>
    </source>
</evidence>
<evidence type="ECO:0000256" key="13">
    <source>
        <dbReference type="SAM" id="Phobius"/>
    </source>
</evidence>
<dbReference type="GO" id="GO:0005524">
    <property type="term" value="F:ATP binding"/>
    <property type="evidence" value="ECO:0007669"/>
    <property type="project" value="InterPro"/>
</dbReference>
<reference evidence="15 17" key="1">
    <citation type="journal article" date="2011" name="Nature">
        <title>The Medicago genome provides insight into the evolution of rhizobial symbioses.</title>
        <authorList>
            <person name="Young N.D."/>
            <person name="Debelle F."/>
            <person name="Oldroyd G.E."/>
            <person name="Geurts R."/>
            <person name="Cannon S.B."/>
            <person name="Udvardi M.K."/>
            <person name="Benedito V.A."/>
            <person name="Mayer K.F."/>
            <person name="Gouzy J."/>
            <person name="Schoof H."/>
            <person name="Van de Peer Y."/>
            <person name="Proost S."/>
            <person name="Cook D.R."/>
            <person name="Meyers B.C."/>
            <person name="Spannagl M."/>
            <person name="Cheung F."/>
            <person name="De Mita S."/>
            <person name="Krishnakumar V."/>
            <person name="Gundlach H."/>
            <person name="Zhou S."/>
            <person name="Mudge J."/>
            <person name="Bharti A.K."/>
            <person name="Murray J.D."/>
            <person name="Naoumkina M.A."/>
            <person name="Rosen B."/>
            <person name="Silverstein K.A."/>
            <person name="Tang H."/>
            <person name="Rombauts S."/>
            <person name="Zhao P.X."/>
            <person name="Zhou P."/>
            <person name="Barbe V."/>
            <person name="Bardou P."/>
            <person name="Bechner M."/>
            <person name="Bellec A."/>
            <person name="Berger A."/>
            <person name="Berges H."/>
            <person name="Bidwell S."/>
            <person name="Bisseling T."/>
            <person name="Choisne N."/>
            <person name="Couloux A."/>
            <person name="Denny R."/>
            <person name="Deshpande S."/>
            <person name="Dai X."/>
            <person name="Doyle J.J."/>
            <person name="Dudez A.M."/>
            <person name="Farmer A.D."/>
            <person name="Fouteau S."/>
            <person name="Franken C."/>
            <person name="Gibelin C."/>
            <person name="Gish J."/>
            <person name="Goldstein S."/>
            <person name="Gonzalez A.J."/>
            <person name="Green P.J."/>
            <person name="Hallab A."/>
            <person name="Hartog M."/>
            <person name="Hua A."/>
            <person name="Humphray S.J."/>
            <person name="Jeong D.H."/>
            <person name="Jing Y."/>
            <person name="Jocker A."/>
            <person name="Kenton S.M."/>
            <person name="Kim D.J."/>
            <person name="Klee K."/>
            <person name="Lai H."/>
            <person name="Lang C."/>
            <person name="Lin S."/>
            <person name="Macmil S.L."/>
            <person name="Magdelenat G."/>
            <person name="Matthews L."/>
            <person name="McCorrison J."/>
            <person name="Monaghan E.L."/>
            <person name="Mun J.H."/>
            <person name="Najar F.Z."/>
            <person name="Nicholson C."/>
            <person name="Noirot C."/>
            <person name="O'Bleness M."/>
            <person name="Paule C.R."/>
            <person name="Poulain J."/>
            <person name="Prion F."/>
            <person name="Qin B."/>
            <person name="Qu C."/>
            <person name="Retzel E.F."/>
            <person name="Riddle C."/>
            <person name="Sallet E."/>
            <person name="Samain S."/>
            <person name="Samson N."/>
            <person name="Sanders I."/>
            <person name="Saurat O."/>
            <person name="Scarpelli C."/>
            <person name="Schiex T."/>
            <person name="Segurens B."/>
            <person name="Severin A.J."/>
            <person name="Sherrier D.J."/>
            <person name="Shi R."/>
            <person name="Sims S."/>
            <person name="Singer S.R."/>
            <person name="Sinharoy S."/>
            <person name="Sterck L."/>
            <person name="Viollet A."/>
            <person name="Wang B.B."/>
            <person name="Wang K."/>
            <person name="Wang M."/>
            <person name="Wang X."/>
            <person name="Warfsmann J."/>
            <person name="Weissenbach J."/>
            <person name="White D.D."/>
            <person name="White J.D."/>
            <person name="Wiley G.B."/>
            <person name="Wincker P."/>
            <person name="Xing Y."/>
            <person name="Yang L."/>
            <person name="Yao Z."/>
            <person name="Ying F."/>
            <person name="Zhai J."/>
            <person name="Zhou L."/>
            <person name="Zuber A."/>
            <person name="Denarie J."/>
            <person name="Dixon R.A."/>
            <person name="May G.D."/>
            <person name="Schwartz D.C."/>
            <person name="Rogers J."/>
            <person name="Quetier F."/>
            <person name="Town C.D."/>
            <person name="Roe B.A."/>
        </authorList>
    </citation>
    <scope>NUCLEOTIDE SEQUENCE [LARGE SCALE GENOMIC DNA]</scope>
    <source>
        <strain evidence="15">A17</strain>
        <strain evidence="16 17">cv. Jemalong A17</strain>
    </source>
</reference>
<dbReference type="Pfam" id="PF00560">
    <property type="entry name" value="LRR_1"/>
    <property type="match status" value="4"/>
</dbReference>
<protein>
    <submittedName>
        <fullName evidence="15">LRR receptor-like kinase</fullName>
    </submittedName>
</protein>
<keyword evidence="10 13" id="KW-0472">Membrane</keyword>
<dbReference type="eggNOG" id="ENOG502QUAH">
    <property type="taxonomic scope" value="Eukaryota"/>
</dbReference>
<accession>G7KUI8</accession>
<dbReference type="AlphaFoldDB" id="G7KUI8"/>
<dbReference type="ExpressionAtlas" id="G7KUI8">
    <property type="expression patterns" value="differential"/>
</dbReference>
<dbReference type="PANTHER" id="PTHR27000:SF585">
    <property type="entry name" value="LEUCINE-RICH REPEAT RECEPTOR-LIKE PROTEIN KINASE PEPR1"/>
    <property type="match status" value="1"/>
</dbReference>
<evidence type="ECO:0000259" key="14">
    <source>
        <dbReference type="PROSITE" id="PS50011"/>
    </source>
</evidence>
<comment type="similarity">
    <text evidence="3">Belongs to the protein kinase superfamily. Ser/Thr protein kinase family.</text>
</comment>
<keyword evidence="15" id="KW-0808">Transferase</keyword>
<keyword evidence="15" id="KW-0418">Kinase</keyword>
<dbReference type="SUPFAM" id="SSF56112">
    <property type="entry name" value="Protein kinase-like (PK-like)"/>
    <property type="match status" value="1"/>
</dbReference>
<dbReference type="InterPro" id="IPR011009">
    <property type="entry name" value="Kinase-like_dom_sf"/>
</dbReference>
<evidence type="ECO:0000256" key="1">
    <source>
        <dbReference type="ARBA" id="ARBA00004162"/>
    </source>
</evidence>
<keyword evidence="12" id="KW-0325">Glycoprotein</keyword>
<keyword evidence="7" id="KW-0732">Signal</keyword>
<evidence type="ECO:0000313" key="16">
    <source>
        <dbReference type="EnsemblPlants" id="AES81448"/>
    </source>
</evidence>
<evidence type="ECO:0000313" key="17">
    <source>
        <dbReference type="Proteomes" id="UP000002051"/>
    </source>
</evidence>
<sequence length="1015" mass="114034">MKPVRAGPKRASNRKLLHWTHQLKEQNNLIHQLQNLSLKRDKVTKCFFRIITLLLMIISFLHGGFTLNSYGLTLLSLLTHWTFVPPLINSSWKASDSDPCSWFGVQCDRKQNLISLNLNSHEIFGQLGPEIGNLYHLENLLLFGNNFSGKVPSELSNCSLLEKLDLSENRFNGKIPHSLKRLRNLKSMRLSSNLLTGEIPDSLFEIPSLEEVSLHNNLLSGNIPTNIGNLTHLLRLYYLYGNMFSGTIPSSLGNCSKLEDLELSFNRLRGKIQASIWRISSLVHILVHHNSLSGELPFEMTNLRYLKNISSISSQESFLKFNGNIPPNLCFGKHLLDLNVGINQLQGGIPSDIGRCETLINSIGGPIPSSLGNYTNLTYINLSSNKFAGLIPLELGNLVNLVILDLSHNNLEGPLPLFQIVLTWIVLTWRGISTLVLRDNHFTGGIPGFLAEFSNLSELQLGGNSFGGKIPRSMGTLHNLFYGLNLSDNGLTGGIPSEIGMLGLLQSLDISLNNLTGSIDALEGLVSLIEVNIYYNLFNGSVPTRLIRLLNSSPSSFMGNPLLCVRCLNCFKTSFINPCIYKPTDHKGIINVQIVMIELGPSIFVSGVAVIIILTYLRRNELKKGSDPKQQSHTERKLPDLHDQVLEATENLNDQYIIGIVYKAIVYRRVCAIKKVQFGWNKQRWLSIMRSKIEVLRMISLYNILHEKKPPPPLTWNVRFNLAVGIAQGLAYLHYDCVPPIVHRDIKPINILVDDNLEPIIADFGTALRRKLFEDSYSHSETRKMLSSRVVGTPGYIAPENAYDIVPGRKSDVYSYGVVLLELITRKKLLVPSMNDEAKETHIVTWARSVLLETGKIEKIADPYLASAFPNSEVLAEQVNAVLSLALQCTEKDPRRRPTMKDVIAFYNTNLFKLRCDKVKYCDGLVIKLMGNGKILSEKFASIANLAVPKINYVWPSLIFLPSITSLILIKPFNWFFLSRWGQYRYLQKSLYSKIKSPYSISTDQTEVTVQLSKK</sequence>
<dbReference type="EnsemblPlants" id="AES81448">
    <property type="protein sequence ID" value="AES81448"/>
    <property type="gene ID" value="MTR_7g092880"/>
</dbReference>
<keyword evidence="9 13" id="KW-1133">Transmembrane helix</keyword>
<dbReference type="Pfam" id="PF13855">
    <property type="entry name" value="LRR_8"/>
    <property type="match status" value="1"/>
</dbReference>
<dbReference type="Gene3D" id="3.80.10.10">
    <property type="entry name" value="Ribonuclease Inhibitor"/>
    <property type="match status" value="3"/>
</dbReference>
<dbReference type="GO" id="GO:0004672">
    <property type="term" value="F:protein kinase activity"/>
    <property type="evidence" value="ECO:0007669"/>
    <property type="project" value="InterPro"/>
</dbReference>
<comment type="subcellular location">
    <subcellularLocation>
        <location evidence="1">Cell membrane</location>
        <topology evidence="1">Single-pass membrane protein</topology>
    </subcellularLocation>
    <subcellularLocation>
        <location evidence="2">Membrane</location>
        <topology evidence="2">Single-pass type I membrane protein</topology>
    </subcellularLocation>
</comment>
<dbReference type="SUPFAM" id="SSF52058">
    <property type="entry name" value="L domain-like"/>
    <property type="match status" value="2"/>
</dbReference>
<dbReference type="HOGENOM" id="CLU_000288_22_1_1"/>
<comment type="similarity">
    <text evidence="4">Belongs to the RLP family.</text>
</comment>
<evidence type="ECO:0000256" key="11">
    <source>
        <dbReference type="ARBA" id="ARBA00023170"/>
    </source>
</evidence>
<dbReference type="Proteomes" id="UP000002051">
    <property type="component" value="Unassembled WGS sequence"/>
</dbReference>
<dbReference type="FunFam" id="3.80.10.10:FF:000041">
    <property type="entry name" value="LRR receptor-like serine/threonine-protein kinase ERECTA"/>
    <property type="match status" value="1"/>
</dbReference>
<evidence type="ECO:0000256" key="7">
    <source>
        <dbReference type="ARBA" id="ARBA00022729"/>
    </source>
</evidence>
<proteinExistence type="inferred from homology"/>
<dbReference type="InterPro" id="IPR013210">
    <property type="entry name" value="LRR_N_plant-typ"/>
</dbReference>
<accession>A0A0C3WCU7</accession>
<dbReference type="InterPro" id="IPR001611">
    <property type="entry name" value="Leu-rich_rpt"/>
</dbReference>
<dbReference type="Gene3D" id="1.10.510.10">
    <property type="entry name" value="Transferase(Phosphotransferase) domain 1"/>
    <property type="match status" value="1"/>
</dbReference>
<reference evidence="15 17" key="2">
    <citation type="journal article" date="2014" name="BMC Genomics">
        <title>An improved genome release (version Mt4.0) for the model legume Medicago truncatula.</title>
        <authorList>
            <person name="Tang H."/>
            <person name="Krishnakumar V."/>
            <person name="Bidwell S."/>
            <person name="Rosen B."/>
            <person name="Chan A."/>
            <person name="Zhou S."/>
            <person name="Gentzbittel L."/>
            <person name="Childs K.L."/>
            <person name="Yandell M."/>
            <person name="Gundlach H."/>
            <person name="Mayer K.F."/>
            <person name="Schwartz D.C."/>
            <person name="Town C.D."/>
        </authorList>
    </citation>
    <scope>GENOME REANNOTATION</scope>
    <source>
        <strain evidence="16 17">cv. Jemalong A17</strain>
    </source>
</reference>
<dbReference type="InterPro" id="IPR032675">
    <property type="entry name" value="LRR_dom_sf"/>
</dbReference>
<evidence type="ECO:0000256" key="4">
    <source>
        <dbReference type="ARBA" id="ARBA00009592"/>
    </source>
</evidence>
<keyword evidence="17" id="KW-1185">Reference proteome</keyword>
<feature type="domain" description="Protein kinase" evidence="14">
    <location>
        <begin position="581"/>
        <end position="911"/>
    </location>
</feature>
<evidence type="ECO:0000313" key="15">
    <source>
        <dbReference type="EMBL" id="AES81448.2"/>
    </source>
</evidence>
<dbReference type="SMART" id="SM00220">
    <property type="entry name" value="S_TKc"/>
    <property type="match status" value="1"/>
</dbReference>
<keyword evidence="5" id="KW-0433">Leucine-rich repeat</keyword>
<keyword evidence="8" id="KW-0677">Repeat</keyword>
<dbReference type="PROSITE" id="PS00108">
    <property type="entry name" value="PROTEIN_KINASE_ST"/>
    <property type="match status" value="1"/>
</dbReference>
<dbReference type="PANTHER" id="PTHR27000">
    <property type="entry name" value="LEUCINE-RICH REPEAT RECEPTOR-LIKE PROTEIN KINASE FAMILY PROTEIN-RELATED"/>
    <property type="match status" value="1"/>
</dbReference>
<dbReference type="EMBL" id="CM001223">
    <property type="protein sequence ID" value="AES81448.2"/>
    <property type="molecule type" value="Genomic_DNA"/>
</dbReference>
<dbReference type="InterPro" id="IPR008271">
    <property type="entry name" value="Ser/Thr_kinase_AS"/>
</dbReference>
<evidence type="ECO:0000256" key="6">
    <source>
        <dbReference type="ARBA" id="ARBA00022692"/>
    </source>
</evidence>
<evidence type="ECO:0000256" key="5">
    <source>
        <dbReference type="ARBA" id="ARBA00022614"/>
    </source>
</evidence>
<dbReference type="PaxDb" id="3880-AES81448"/>
<dbReference type="InterPro" id="IPR000719">
    <property type="entry name" value="Prot_kinase_dom"/>
</dbReference>
<dbReference type="GO" id="GO:0005886">
    <property type="term" value="C:plasma membrane"/>
    <property type="evidence" value="ECO:0007669"/>
    <property type="project" value="UniProtKB-SubCell"/>
</dbReference>
<evidence type="ECO:0000256" key="2">
    <source>
        <dbReference type="ARBA" id="ARBA00004479"/>
    </source>
</evidence>
<evidence type="ECO:0000256" key="9">
    <source>
        <dbReference type="ARBA" id="ARBA00022989"/>
    </source>
</evidence>
<evidence type="ECO:0000256" key="8">
    <source>
        <dbReference type="ARBA" id="ARBA00022737"/>
    </source>
</evidence>
<dbReference type="FunFam" id="3.80.10.10:FF:000095">
    <property type="entry name" value="LRR receptor-like serine/threonine-protein kinase GSO1"/>
    <property type="match status" value="1"/>
</dbReference>
<evidence type="ECO:0000256" key="10">
    <source>
        <dbReference type="ARBA" id="ARBA00023136"/>
    </source>
</evidence>
<gene>
    <name evidence="15" type="ordered locus">MTR_7g092880</name>
</gene>
<dbReference type="PROSITE" id="PS50011">
    <property type="entry name" value="PROTEIN_KINASE_DOM"/>
    <property type="match status" value="1"/>
</dbReference>
<dbReference type="FunFam" id="3.80.10.10:FF:000275">
    <property type="entry name" value="Leucine-rich repeat receptor-like protein kinase"/>
    <property type="match status" value="1"/>
</dbReference>
<keyword evidence="11 15" id="KW-0675">Receptor</keyword>
<keyword evidence="6 13" id="KW-0812">Transmembrane</keyword>
<feature type="transmembrane region" description="Helical" evidence="13">
    <location>
        <begin position="46"/>
        <end position="65"/>
    </location>
</feature>
<dbReference type="Pfam" id="PF00069">
    <property type="entry name" value="Pkinase"/>
    <property type="match status" value="1"/>
</dbReference>
<organism evidence="15 17">
    <name type="scientific">Medicago truncatula</name>
    <name type="common">Barrel medic</name>
    <name type="synonym">Medicago tribuloides</name>
    <dbReference type="NCBI Taxonomy" id="3880"/>
    <lineage>
        <taxon>Eukaryota</taxon>
        <taxon>Viridiplantae</taxon>
        <taxon>Streptophyta</taxon>
        <taxon>Embryophyta</taxon>
        <taxon>Tracheophyta</taxon>
        <taxon>Spermatophyta</taxon>
        <taxon>Magnoliopsida</taxon>
        <taxon>eudicotyledons</taxon>
        <taxon>Gunneridae</taxon>
        <taxon>Pentapetalae</taxon>
        <taxon>rosids</taxon>
        <taxon>fabids</taxon>
        <taxon>Fabales</taxon>
        <taxon>Fabaceae</taxon>
        <taxon>Papilionoideae</taxon>
        <taxon>50 kb inversion clade</taxon>
        <taxon>NPAAA clade</taxon>
        <taxon>Hologalegina</taxon>
        <taxon>IRL clade</taxon>
        <taxon>Trifolieae</taxon>
        <taxon>Medicago</taxon>
    </lineage>
</organism>
<name>G7KUI8_MEDTR</name>
<reference evidence="16" key="3">
    <citation type="submission" date="2015-04" db="UniProtKB">
        <authorList>
            <consortium name="EnsemblPlants"/>
        </authorList>
    </citation>
    <scope>IDENTIFICATION</scope>
    <source>
        <strain evidence="16">cv. Jemalong A17</strain>
    </source>
</reference>
<dbReference type="Pfam" id="PF08263">
    <property type="entry name" value="LRRNT_2"/>
    <property type="match status" value="1"/>
</dbReference>
<evidence type="ECO:0000256" key="12">
    <source>
        <dbReference type="ARBA" id="ARBA00023180"/>
    </source>
</evidence>